<evidence type="ECO:0000313" key="1">
    <source>
        <dbReference type="EMBL" id="PRY15805.1"/>
    </source>
</evidence>
<dbReference type="Proteomes" id="UP000238083">
    <property type="component" value="Unassembled WGS sequence"/>
</dbReference>
<protein>
    <submittedName>
        <fullName evidence="1">Uncharacterized protein</fullName>
    </submittedName>
</protein>
<reference evidence="1 2" key="1">
    <citation type="submission" date="2018-03" db="EMBL/GenBank/DDBJ databases">
        <title>Genomic Encyclopedia of Archaeal and Bacterial Type Strains, Phase II (KMG-II): from individual species to whole genera.</title>
        <authorList>
            <person name="Goeker M."/>
        </authorList>
    </citation>
    <scope>NUCLEOTIDE SEQUENCE [LARGE SCALE GENOMIC DNA]</scope>
    <source>
        <strain evidence="1 2">DSM 19711</strain>
    </source>
</reference>
<accession>A0A2T0R515</accession>
<organism evidence="1 2">
    <name type="scientific">Kineococcus rhizosphaerae</name>
    <dbReference type="NCBI Taxonomy" id="559628"/>
    <lineage>
        <taxon>Bacteria</taxon>
        <taxon>Bacillati</taxon>
        <taxon>Actinomycetota</taxon>
        <taxon>Actinomycetes</taxon>
        <taxon>Kineosporiales</taxon>
        <taxon>Kineosporiaceae</taxon>
        <taxon>Kineococcus</taxon>
    </lineage>
</organism>
<proteinExistence type="predicted"/>
<dbReference type="EMBL" id="PVZF01000004">
    <property type="protein sequence ID" value="PRY15805.1"/>
    <property type="molecule type" value="Genomic_DNA"/>
</dbReference>
<gene>
    <name evidence="1" type="ORF">CLV37_10414</name>
</gene>
<sequence length="80" mass="8650">MSSLEECLCSIFDDSGLTYALDKGDVGSDDDLAASLRRLDSITAAIDQRAPVEQLLDDPALRRAREEAAHTLRLLDESAG</sequence>
<dbReference type="AlphaFoldDB" id="A0A2T0R515"/>
<name>A0A2T0R515_9ACTN</name>
<evidence type="ECO:0000313" key="2">
    <source>
        <dbReference type="Proteomes" id="UP000238083"/>
    </source>
</evidence>
<comment type="caution">
    <text evidence="1">The sequence shown here is derived from an EMBL/GenBank/DDBJ whole genome shotgun (WGS) entry which is preliminary data.</text>
</comment>
<keyword evidence="2" id="KW-1185">Reference proteome</keyword>